<keyword evidence="3" id="KW-1185">Reference proteome</keyword>
<gene>
    <name evidence="2" type="ORF">GUJ93_ZPchr0004g39853</name>
</gene>
<name>A0A8J5V8Z4_ZIZPA</name>
<evidence type="ECO:0000313" key="3">
    <source>
        <dbReference type="Proteomes" id="UP000729402"/>
    </source>
</evidence>
<dbReference type="Proteomes" id="UP000729402">
    <property type="component" value="Unassembled WGS sequence"/>
</dbReference>
<protein>
    <submittedName>
        <fullName evidence="2">Uncharacterized protein</fullName>
    </submittedName>
</protein>
<sequence>MPLGVGRRKIVAPVRWGKQAHDAVRVGSKRVGERSTWWSIDDRWGDRRGKQQQPPVSRLVRGGGGEV</sequence>
<organism evidence="2 3">
    <name type="scientific">Zizania palustris</name>
    <name type="common">Northern wild rice</name>
    <dbReference type="NCBI Taxonomy" id="103762"/>
    <lineage>
        <taxon>Eukaryota</taxon>
        <taxon>Viridiplantae</taxon>
        <taxon>Streptophyta</taxon>
        <taxon>Embryophyta</taxon>
        <taxon>Tracheophyta</taxon>
        <taxon>Spermatophyta</taxon>
        <taxon>Magnoliopsida</taxon>
        <taxon>Liliopsida</taxon>
        <taxon>Poales</taxon>
        <taxon>Poaceae</taxon>
        <taxon>BOP clade</taxon>
        <taxon>Oryzoideae</taxon>
        <taxon>Oryzeae</taxon>
        <taxon>Zizaniinae</taxon>
        <taxon>Zizania</taxon>
    </lineage>
</organism>
<reference evidence="2" key="2">
    <citation type="submission" date="2021-02" db="EMBL/GenBank/DDBJ databases">
        <authorList>
            <person name="Kimball J.A."/>
            <person name="Haas M.W."/>
            <person name="Macchietto M."/>
            <person name="Kono T."/>
            <person name="Duquette J."/>
            <person name="Shao M."/>
        </authorList>
    </citation>
    <scope>NUCLEOTIDE SEQUENCE</scope>
    <source>
        <tissue evidence="2">Fresh leaf tissue</tissue>
    </source>
</reference>
<dbReference type="EMBL" id="JAAALK010000285">
    <property type="protein sequence ID" value="KAG8065177.1"/>
    <property type="molecule type" value="Genomic_DNA"/>
</dbReference>
<proteinExistence type="predicted"/>
<feature type="region of interest" description="Disordered" evidence="1">
    <location>
        <begin position="44"/>
        <end position="67"/>
    </location>
</feature>
<comment type="caution">
    <text evidence="2">The sequence shown here is derived from an EMBL/GenBank/DDBJ whole genome shotgun (WGS) entry which is preliminary data.</text>
</comment>
<evidence type="ECO:0000313" key="2">
    <source>
        <dbReference type="EMBL" id="KAG8065177.1"/>
    </source>
</evidence>
<dbReference type="AlphaFoldDB" id="A0A8J5V8Z4"/>
<reference evidence="2" key="1">
    <citation type="journal article" date="2021" name="bioRxiv">
        <title>Whole Genome Assembly and Annotation of Northern Wild Rice, Zizania palustris L., Supports a Whole Genome Duplication in the Zizania Genus.</title>
        <authorList>
            <person name="Haas M."/>
            <person name="Kono T."/>
            <person name="Macchietto M."/>
            <person name="Millas R."/>
            <person name="McGilp L."/>
            <person name="Shao M."/>
            <person name="Duquette J."/>
            <person name="Hirsch C.N."/>
            <person name="Kimball J."/>
        </authorList>
    </citation>
    <scope>NUCLEOTIDE SEQUENCE</scope>
    <source>
        <tissue evidence="2">Fresh leaf tissue</tissue>
    </source>
</reference>
<evidence type="ECO:0000256" key="1">
    <source>
        <dbReference type="SAM" id="MobiDB-lite"/>
    </source>
</evidence>
<accession>A0A8J5V8Z4</accession>